<dbReference type="Pfam" id="PF02213">
    <property type="entry name" value="GYF"/>
    <property type="match status" value="1"/>
</dbReference>
<feature type="compositionally biased region" description="Basic and acidic residues" evidence="1">
    <location>
        <begin position="711"/>
        <end position="728"/>
    </location>
</feature>
<feature type="compositionally biased region" description="Basic and acidic residues" evidence="1">
    <location>
        <begin position="70"/>
        <end position="92"/>
    </location>
</feature>
<dbReference type="OrthoDB" id="6415790at2759"/>
<evidence type="ECO:0000259" key="2">
    <source>
        <dbReference type="PROSITE" id="PS50829"/>
    </source>
</evidence>
<keyword evidence="4" id="KW-1185">Reference proteome</keyword>
<dbReference type="AlphaFoldDB" id="A0A0K9P2C3"/>
<feature type="region of interest" description="Disordered" evidence="1">
    <location>
        <begin position="362"/>
        <end position="388"/>
    </location>
</feature>
<feature type="non-terminal residue" evidence="3">
    <location>
        <position position="1"/>
    </location>
</feature>
<reference evidence="4" key="1">
    <citation type="journal article" date="2016" name="Nature">
        <title>The genome of the seagrass Zostera marina reveals angiosperm adaptation to the sea.</title>
        <authorList>
            <person name="Olsen J.L."/>
            <person name="Rouze P."/>
            <person name="Verhelst B."/>
            <person name="Lin Y.-C."/>
            <person name="Bayer T."/>
            <person name="Collen J."/>
            <person name="Dattolo E."/>
            <person name="De Paoli E."/>
            <person name="Dittami S."/>
            <person name="Maumus F."/>
            <person name="Michel G."/>
            <person name="Kersting A."/>
            <person name="Lauritano C."/>
            <person name="Lohaus R."/>
            <person name="Toepel M."/>
            <person name="Tonon T."/>
            <person name="Vanneste K."/>
            <person name="Amirebrahimi M."/>
            <person name="Brakel J."/>
            <person name="Bostroem C."/>
            <person name="Chovatia M."/>
            <person name="Grimwood J."/>
            <person name="Jenkins J.W."/>
            <person name="Jueterbock A."/>
            <person name="Mraz A."/>
            <person name="Stam W.T."/>
            <person name="Tice H."/>
            <person name="Bornberg-Bauer E."/>
            <person name="Green P.J."/>
            <person name="Pearson G.A."/>
            <person name="Procaccini G."/>
            <person name="Duarte C.M."/>
            <person name="Schmutz J."/>
            <person name="Reusch T.B.H."/>
            <person name="Van de Peer Y."/>
        </authorList>
    </citation>
    <scope>NUCLEOTIDE SEQUENCE [LARGE SCALE GENOMIC DNA]</scope>
    <source>
        <strain evidence="4">cv. Finnish</strain>
    </source>
</reference>
<dbReference type="InterPro" id="IPR058668">
    <property type="entry name" value="NERD_dom"/>
</dbReference>
<feature type="compositionally biased region" description="Polar residues" evidence="1">
    <location>
        <begin position="454"/>
        <end position="511"/>
    </location>
</feature>
<feature type="domain" description="GYF" evidence="2">
    <location>
        <begin position="180"/>
        <end position="234"/>
    </location>
</feature>
<feature type="region of interest" description="Disordered" evidence="1">
    <location>
        <begin position="274"/>
        <end position="293"/>
    </location>
</feature>
<feature type="region of interest" description="Disordered" evidence="1">
    <location>
        <begin position="673"/>
        <end position="728"/>
    </location>
</feature>
<comment type="caution">
    <text evidence="3">The sequence shown here is derived from an EMBL/GenBank/DDBJ whole genome shotgun (WGS) entry which is preliminary data.</text>
</comment>
<dbReference type="Proteomes" id="UP000036987">
    <property type="component" value="Unassembled WGS sequence"/>
</dbReference>
<dbReference type="STRING" id="29655.A0A0K9P2C3"/>
<evidence type="ECO:0000313" key="4">
    <source>
        <dbReference type="Proteomes" id="UP000036987"/>
    </source>
</evidence>
<dbReference type="PANTHER" id="PTHR46695">
    <property type="entry name" value="ZINC FINGER CCCH DOMAIN-CONTAINING PROTEIN 44-RELATED"/>
    <property type="match status" value="1"/>
</dbReference>
<dbReference type="InterPro" id="IPR003169">
    <property type="entry name" value="GYF"/>
</dbReference>
<dbReference type="SMART" id="SM00444">
    <property type="entry name" value="GYF"/>
    <property type="match status" value="1"/>
</dbReference>
<dbReference type="CDD" id="cd00072">
    <property type="entry name" value="GYF"/>
    <property type="match status" value="1"/>
</dbReference>
<evidence type="ECO:0000256" key="1">
    <source>
        <dbReference type="SAM" id="MobiDB-lite"/>
    </source>
</evidence>
<name>A0A0K9P2C3_ZOSMR</name>
<organism evidence="3 4">
    <name type="scientific">Zostera marina</name>
    <name type="common">Eelgrass</name>
    <dbReference type="NCBI Taxonomy" id="29655"/>
    <lineage>
        <taxon>Eukaryota</taxon>
        <taxon>Viridiplantae</taxon>
        <taxon>Streptophyta</taxon>
        <taxon>Embryophyta</taxon>
        <taxon>Tracheophyta</taxon>
        <taxon>Spermatophyta</taxon>
        <taxon>Magnoliopsida</taxon>
        <taxon>Liliopsida</taxon>
        <taxon>Zosteraceae</taxon>
        <taxon>Zostera</taxon>
    </lineage>
</organism>
<dbReference type="Gene3D" id="3.30.1490.40">
    <property type="match status" value="1"/>
</dbReference>
<feature type="region of interest" description="Disordered" evidence="1">
    <location>
        <begin position="1"/>
        <end position="131"/>
    </location>
</feature>
<accession>A0A0K9P2C3</accession>
<gene>
    <name evidence="3" type="ORF">ZOSMA_427G00170</name>
</gene>
<protein>
    <recommendedName>
        <fullName evidence="2">GYF domain-containing protein</fullName>
    </recommendedName>
</protein>
<dbReference type="SUPFAM" id="SSF55277">
    <property type="entry name" value="GYF domain"/>
    <property type="match status" value="1"/>
</dbReference>
<dbReference type="PANTHER" id="PTHR46695:SF5">
    <property type="entry name" value="RNA POLYMERASE-ASSOCIATED PROTEIN RTF1 HOMOLOG"/>
    <property type="match status" value="1"/>
</dbReference>
<dbReference type="InterPro" id="IPR035445">
    <property type="entry name" value="GYF-like_dom_sf"/>
</dbReference>
<dbReference type="EMBL" id="LFYR01001274">
    <property type="protein sequence ID" value="KMZ63118.1"/>
    <property type="molecule type" value="Genomic_DNA"/>
</dbReference>
<feature type="compositionally biased region" description="Basic and acidic residues" evidence="1">
    <location>
        <begin position="1"/>
        <end position="63"/>
    </location>
</feature>
<sequence length="728" mass="79273">WLESEKLRLGHLRDRASDTGRRKELRECVEKLERLNTPEERSRRLNEIPKIHVDPNMDPAHESAEEDDSDDKRKGTYNSRLRESGSMRKGRELGSSGRSLVSHDIRSAGRYGSTAPLDQSRNSSRDSFNYAGDRKHESMETLNMVRSASLSTSALSNNQSPRPMAIGTGISTASSVNETEKMWHYQDPSGKIQGPFSMVQLRKWNSTGYFPRELKIWKKSEKQEDSIVLADALVRMFPNDPTMLETSKAVSEVGWRGSTRGETMQTEGYKLVQSDSAHSNTFSDTQRGNAWNSSRVDSIHPIVHDRHPNNSVSERWNGRVANDSNLPAPPRSNTGGWSGDHIIENKSSVSIQPIATSRWDANSSQGVNTYQSSHKATEPNSTVSGQINHSNASTLSRVSNLISVIETSNKIIGNQPIDEMKINVDMDAYKHPIYSSPTPNNEHQKSFSPDGKSFTVNVKQNGNRSDSMPSPTPTTNTAVFDVSSKVSRNPPSFIDSSNRTTAPGHSQTNLSSQIMSQSNVDQIPATSMGCNGATHNNTKGGWGGAIQGNTNVNWGTLPQVSTGGCWANQAQGSGNMNVGVLPLSQGNPTTNPLWTAQGQGNANTNVANWGMAMQGNPNPNVGWGAAAVHANMNTNWVAPSQGFSLNPSNWVPPTQQMQTNVPTNVGWAAAVPPPPSAQTQVNPNANLGGYGPGWNNPAAGNSNGWVPPRIDNNDKQQHSDHSGRGFQR</sequence>
<dbReference type="PROSITE" id="PS50829">
    <property type="entry name" value="GYF"/>
    <property type="match status" value="1"/>
</dbReference>
<dbReference type="Pfam" id="PF25980">
    <property type="entry name" value="NERD_plant"/>
    <property type="match status" value="1"/>
</dbReference>
<feature type="compositionally biased region" description="Polar residues" evidence="1">
    <location>
        <begin position="116"/>
        <end position="127"/>
    </location>
</feature>
<evidence type="ECO:0000313" key="3">
    <source>
        <dbReference type="EMBL" id="KMZ63118.1"/>
    </source>
</evidence>
<feature type="region of interest" description="Disordered" evidence="1">
    <location>
        <begin position="434"/>
        <end position="511"/>
    </location>
</feature>
<proteinExistence type="predicted"/>